<protein>
    <submittedName>
        <fullName evidence="1">Uncharacterized protein</fullName>
    </submittedName>
</protein>
<dbReference type="Proteomes" id="UP000238196">
    <property type="component" value="Unassembled WGS sequence"/>
</dbReference>
<name>A0A2S5KLV8_9PROT</name>
<sequence length="290" mass="32493">MATTVTYDELVAQTLAMCAAVSNSPQGRLQLREAYYGKYGFPLLARQELGNAFDKPGAVHGVDLPDLGYGNSEIAFLKWEIKRGVLNPMDDASMPAGSPWWRDVNLRFIYYSELAGLMFENNVSEPEAPVATLNWLNYLHSPSAKTWYCAHNTSILAGFERYKAQAAQEESVEQVFLNITLYRLMFAQALVEDATMFGELGAIMADPRGFAVALITHLPDFYPLNYPLHGLNDLRIIEGWELNLQGLGIRILDHDIILPHLTALYQACAHWDSAPFINSYVKDGKPVYPQ</sequence>
<comment type="caution">
    <text evidence="1">The sequence shown here is derived from an EMBL/GenBank/DDBJ whole genome shotgun (WGS) entry which is preliminary data.</text>
</comment>
<gene>
    <name evidence="1" type="ORF">C4K68_21940</name>
</gene>
<organism evidence="1 2">
    <name type="scientific">Proteobacteria bacterium 228</name>
    <dbReference type="NCBI Taxonomy" id="2083153"/>
    <lineage>
        <taxon>Bacteria</taxon>
        <taxon>Pseudomonadati</taxon>
        <taxon>Pseudomonadota</taxon>
    </lineage>
</organism>
<evidence type="ECO:0000313" key="2">
    <source>
        <dbReference type="Proteomes" id="UP000238196"/>
    </source>
</evidence>
<dbReference type="EMBL" id="PRLP01000106">
    <property type="protein sequence ID" value="PPC75296.1"/>
    <property type="molecule type" value="Genomic_DNA"/>
</dbReference>
<reference evidence="1 2" key="1">
    <citation type="submission" date="2018-02" db="EMBL/GenBank/DDBJ databases">
        <title>novel marine gammaproteobacteria from coastal saline agro ecosystem.</title>
        <authorList>
            <person name="Krishnan R."/>
            <person name="Ramesh Kumar N."/>
        </authorList>
    </citation>
    <scope>NUCLEOTIDE SEQUENCE [LARGE SCALE GENOMIC DNA]</scope>
    <source>
        <strain evidence="1 2">228</strain>
    </source>
</reference>
<proteinExistence type="predicted"/>
<dbReference type="AlphaFoldDB" id="A0A2S5KLV8"/>
<accession>A0A2S5KLV8</accession>
<dbReference type="OrthoDB" id="6099217at2"/>
<evidence type="ECO:0000313" key="1">
    <source>
        <dbReference type="EMBL" id="PPC75296.1"/>
    </source>
</evidence>